<evidence type="ECO:0000259" key="3">
    <source>
        <dbReference type="Pfam" id="PF18962"/>
    </source>
</evidence>
<evidence type="ECO:0000313" key="4">
    <source>
        <dbReference type="EMBL" id="RMB64145.1"/>
    </source>
</evidence>
<evidence type="ECO:0000256" key="1">
    <source>
        <dbReference type="ARBA" id="ARBA00022729"/>
    </source>
</evidence>
<accession>A0A3M0GGT5</accession>
<gene>
    <name evidence="4" type="ORF">EAX61_01850</name>
</gene>
<evidence type="ECO:0000256" key="2">
    <source>
        <dbReference type="SAM" id="SignalP"/>
    </source>
</evidence>
<dbReference type="NCBIfam" id="TIGR04183">
    <property type="entry name" value="Por_Secre_tail"/>
    <property type="match status" value="1"/>
</dbReference>
<dbReference type="EMBL" id="REFV01000001">
    <property type="protein sequence ID" value="RMB64145.1"/>
    <property type="molecule type" value="Genomic_DNA"/>
</dbReference>
<keyword evidence="1 2" id="KW-0732">Signal</keyword>
<reference evidence="4 5" key="1">
    <citation type="submission" date="2018-10" db="EMBL/GenBank/DDBJ databases">
        <title>Dokdonia luteus sp. nov., isolated from sea water.</title>
        <authorList>
            <person name="Zhou L.Y."/>
            <person name="Du Z.J."/>
        </authorList>
    </citation>
    <scope>NUCLEOTIDE SEQUENCE [LARGE SCALE GENOMIC DNA]</scope>
    <source>
        <strain evidence="4 5">SH27</strain>
    </source>
</reference>
<dbReference type="InterPro" id="IPR026444">
    <property type="entry name" value="Secre_tail"/>
</dbReference>
<dbReference type="Pfam" id="PF18962">
    <property type="entry name" value="Por_Secre_tail"/>
    <property type="match status" value="1"/>
</dbReference>
<protein>
    <submittedName>
        <fullName evidence="4">T9SS C-terminal target domain-containing protein</fullName>
    </submittedName>
</protein>
<keyword evidence="5" id="KW-1185">Reference proteome</keyword>
<dbReference type="AlphaFoldDB" id="A0A3M0GGT5"/>
<dbReference type="Proteomes" id="UP000281985">
    <property type="component" value="Unassembled WGS sequence"/>
</dbReference>
<sequence>MMRTTMTIINNQVTLNFTNMKKLLLLALFAIPAMTMAQTWDFTNDNGGWEGASGASLIPGATASTLDYNADKSPKIRREDGNGAGVESSEVFIAAITIKNPSDAALMKVKYDKLATGSGTRSVNTEITSGSDEFITYYVDLSNAEWDNNGVGGVQDNIEITFKSADNMNIATAGTVDFDKVEFLDAIPTEPRLVYNFDTDGDNEGWRGISGTTETVAGGVLNLDFDGSTSPRIAQESFNVDADANQYVNITLQNNSATDDQMRVSYPKTGGGRVFKNTIITTADSEFTTYQVDLSNADWTGVVEDIQIQFRNEAAGASDGTGNVDIDSIEFNNEEVLGLEDTVARTFDLYPNPASGQVLLNSSSTLNEVSIYNVAGQLVQSSQLVGDKLDISRLNSGVYFIQVTDDANQTATKKLVVRN</sequence>
<dbReference type="Gene3D" id="2.60.120.260">
    <property type="entry name" value="Galactose-binding domain-like"/>
    <property type="match status" value="1"/>
</dbReference>
<proteinExistence type="predicted"/>
<feature type="chain" id="PRO_5018165288" evidence="2">
    <location>
        <begin position="38"/>
        <end position="419"/>
    </location>
</feature>
<feature type="signal peptide" evidence="2">
    <location>
        <begin position="1"/>
        <end position="37"/>
    </location>
</feature>
<evidence type="ECO:0000313" key="5">
    <source>
        <dbReference type="Proteomes" id="UP000281985"/>
    </source>
</evidence>
<organism evidence="4 5">
    <name type="scientific">Dokdonia sinensis</name>
    <dbReference type="NCBI Taxonomy" id="2479847"/>
    <lineage>
        <taxon>Bacteria</taxon>
        <taxon>Pseudomonadati</taxon>
        <taxon>Bacteroidota</taxon>
        <taxon>Flavobacteriia</taxon>
        <taxon>Flavobacteriales</taxon>
        <taxon>Flavobacteriaceae</taxon>
        <taxon>Dokdonia</taxon>
    </lineage>
</organism>
<name>A0A3M0GGT5_9FLAO</name>
<comment type="caution">
    <text evidence="4">The sequence shown here is derived from an EMBL/GenBank/DDBJ whole genome shotgun (WGS) entry which is preliminary data.</text>
</comment>
<feature type="domain" description="Secretion system C-terminal sorting" evidence="3">
    <location>
        <begin position="349"/>
        <end position="417"/>
    </location>
</feature>